<dbReference type="GO" id="GO:0046872">
    <property type="term" value="F:metal ion binding"/>
    <property type="evidence" value="ECO:0007669"/>
    <property type="project" value="UniProtKB-KW"/>
</dbReference>
<dbReference type="PANTHER" id="PTHR43779:SF3">
    <property type="entry name" value="(3R)-3-[(CARBOXYMETHYL)AMINO]FATTY ACID OXYGENASE_DECARBOXYLASE"/>
    <property type="match status" value="1"/>
</dbReference>
<dbReference type="SUPFAM" id="SSF51197">
    <property type="entry name" value="Clavaminate synthase-like"/>
    <property type="match status" value="1"/>
</dbReference>
<dbReference type="RefSeq" id="WP_145155921.1">
    <property type="nucleotide sequence ID" value="NZ_VNIM01000173.1"/>
</dbReference>
<sequence length="321" mass="35909">MLDTIAATLPFTVAPLDAAVPFGARVEGLTHADLDRAEVRQALFDLWIDRGVILFRGAQDSAFHVALSEVFGPLERHAFREAWVDGHPELVNIKYYPDDGTVYTVDGRPRGGFLPWHSDLIYTDRINRGGILRPVRLPARGGMTGFIDQIAAYDTLPDGLKERIEGLHVVYQMDLNAAHMRFGARQSLRLERFARSGAKIALREWHYPRVLHPMVFRQPETRRAVLNVSPWFAVGIYELGGLEGERLLAEVVDHCLDATPAYHHAWQEGDMVLWDNWRTLHSASGVAPEETRVMQRTTIAGDYALGRTLDGGGAGLPRVDV</sequence>
<dbReference type="EMBL" id="VNIM01000173">
    <property type="protein sequence ID" value="TVV69788.1"/>
    <property type="molecule type" value="Genomic_DNA"/>
</dbReference>
<accession>A0A558QRM6</accession>
<gene>
    <name evidence="7" type="ORF">FOY91_20820</name>
</gene>
<evidence type="ECO:0000256" key="3">
    <source>
        <dbReference type="ARBA" id="ARBA00022964"/>
    </source>
</evidence>
<comment type="caution">
    <text evidence="7">The sequence shown here is derived from an EMBL/GenBank/DDBJ whole genome shotgun (WGS) entry which is preliminary data.</text>
</comment>
<keyword evidence="3 7" id="KW-0223">Dioxygenase</keyword>
<dbReference type="PANTHER" id="PTHR43779">
    <property type="entry name" value="DIOXYGENASE RV0097-RELATED"/>
    <property type="match status" value="1"/>
</dbReference>
<evidence type="ECO:0000313" key="8">
    <source>
        <dbReference type="Proteomes" id="UP000318681"/>
    </source>
</evidence>
<evidence type="ECO:0000313" key="7">
    <source>
        <dbReference type="EMBL" id="TVV69788.1"/>
    </source>
</evidence>
<dbReference type="Pfam" id="PF02668">
    <property type="entry name" value="TauD"/>
    <property type="match status" value="1"/>
</dbReference>
<evidence type="ECO:0000256" key="4">
    <source>
        <dbReference type="ARBA" id="ARBA00023002"/>
    </source>
</evidence>
<reference evidence="7 8" key="1">
    <citation type="submission" date="2019-07" db="EMBL/GenBank/DDBJ databases">
        <title>Sphingomonas solaris sp. nov., isolated from a solar panel from Boston, Massachusetts.</title>
        <authorList>
            <person name="Tanner K."/>
            <person name="Pascual J."/>
            <person name="Mancuso C."/>
            <person name="Pereto J."/>
            <person name="Khalil A."/>
            <person name="Vilanova C."/>
        </authorList>
    </citation>
    <scope>NUCLEOTIDE SEQUENCE [LARGE SCALE GENOMIC DNA]</scope>
    <source>
        <strain evidence="7 8">R4DWN</strain>
    </source>
</reference>
<keyword evidence="2" id="KW-0479">Metal-binding</keyword>
<feature type="domain" description="TauD/TfdA-like" evidence="6">
    <location>
        <begin position="15"/>
        <end position="298"/>
    </location>
</feature>
<keyword evidence="5" id="KW-0408">Iron</keyword>
<dbReference type="AlphaFoldDB" id="A0A558QRM6"/>
<evidence type="ECO:0000259" key="6">
    <source>
        <dbReference type="Pfam" id="PF02668"/>
    </source>
</evidence>
<keyword evidence="4" id="KW-0560">Oxidoreductase</keyword>
<keyword evidence="8" id="KW-1185">Reference proteome</keyword>
<evidence type="ECO:0000256" key="1">
    <source>
        <dbReference type="ARBA" id="ARBA00005896"/>
    </source>
</evidence>
<evidence type="ECO:0000256" key="5">
    <source>
        <dbReference type="ARBA" id="ARBA00023004"/>
    </source>
</evidence>
<dbReference type="InterPro" id="IPR003819">
    <property type="entry name" value="TauD/TfdA-like"/>
</dbReference>
<protein>
    <submittedName>
        <fullName evidence="7">TauD/TfdA family dioxygenase</fullName>
    </submittedName>
</protein>
<dbReference type="InterPro" id="IPR042098">
    <property type="entry name" value="TauD-like_sf"/>
</dbReference>
<name>A0A558QRM6_9SPHN</name>
<dbReference type="GO" id="GO:0016706">
    <property type="term" value="F:2-oxoglutarate-dependent dioxygenase activity"/>
    <property type="evidence" value="ECO:0007669"/>
    <property type="project" value="UniProtKB-ARBA"/>
</dbReference>
<proteinExistence type="inferred from homology"/>
<dbReference type="OrthoDB" id="7209371at2"/>
<dbReference type="InterPro" id="IPR051178">
    <property type="entry name" value="TfdA_dioxygenase"/>
</dbReference>
<dbReference type="Proteomes" id="UP000318681">
    <property type="component" value="Unassembled WGS sequence"/>
</dbReference>
<evidence type="ECO:0000256" key="2">
    <source>
        <dbReference type="ARBA" id="ARBA00022723"/>
    </source>
</evidence>
<dbReference type="Gene3D" id="3.60.130.10">
    <property type="entry name" value="Clavaminate synthase-like"/>
    <property type="match status" value="1"/>
</dbReference>
<organism evidence="7 8">
    <name type="scientific">Alterirhizorhabdus solaris</name>
    <dbReference type="NCBI Taxonomy" id="2529389"/>
    <lineage>
        <taxon>Bacteria</taxon>
        <taxon>Pseudomonadati</taxon>
        <taxon>Pseudomonadota</taxon>
        <taxon>Alphaproteobacteria</taxon>
        <taxon>Sphingomonadales</taxon>
        <taxon>Rhizorhabdaceae</taxon>
        <taxon>Alterirhizorhabdus</taxon>
    </lineage>
</organism>
<comment type="similarity">
    <text evidence="1">Belongs to the TfdA dioxygenase family.</text>
</comment>